<dbReference type="GO" id="GO:0006355">
    <property type="term" value="P:regulation of DNA-templated transcription"/>
    <property type="evidence" value="ECO:0007669"/>
    <property type="project" value="InterPro"/>
</dbReference>
<keyword evidence="11" id="KW-1185">Reference proteome</keyword>
<evidence type="ECO:0000256" key="7">
    <source>
        <dbReference type="ARBA" id="ARBA00023163"/>
    </source>
</evidence>
<dbReference type="Gene3D" id="1.10.8.60">
    <property type="match status" value="1"/>
</dbReference>
<dbReference type="GO" id="GO:0000160">
    <property type="term" value="P:phosphorelay signal transduction system"/>
    <property type="evidence" value="ECO:0007669"/>
    <property type="project" value="UniProtKB-KW"/>
</dbReference>
<dbReference type="EMBL" id="JACIIX010000026">
    <property type="protein sequence ID" value="MBB6212446.1"/>
    <property type="molecule type" value="Genomic_DNA"/>
</dbReference>
<accession>A0A7X0DNT2</accession>
<dbReference type="RefSeq" id="WP_221443612.1">
    <property type="nucleotide sequence ID" value="NZ_JACIIX010000026.1"/>
</dbReference>
<dbReference type="Gene3D" id="1.10.10.60">
    <property type="entry name" value="Homeodomain-like"/>
    <property type="match status" value="1"/>
</dbReference>
<organism evidence="10 11">
    <name type="scientific">Novispirillum itersonii</name>
    <name type="common">Aquaspirillum itersonii</name>
    <dbReference type="NCBI Taxonomy" id="189"/>
    <lineage>
        <taxon>Bacteria</taxon>
        <taxon>Pseudomonadati</taxon>
        <taxon>Pseudomonadota</taxon>
        <taxon>Alphaproteobacteria</taxon>
        <taxon>Rhodospirillales</taxon>
        <taxon>Novispirillaceae</taxon>
        <taxon>Novispirillum</taxon>
    </lineage>
</organism>
<keyword evidence="6" id="KW-0010">Activator</keyword>
<evidence type="ECO:0000256" key="2">
    <source>
        <dbReference type="ARBA" id="ARBA00022840"/>
    </source>
</evidence>
<dbReference type="Gene3D" id="3.30.450.20">
    <property type="entry name" value="PAS domain"/>
    <property type="match status" value="1"/>
</dbReference>
<dbReference type="SMART" id="SM00091">
    <property type="entry name" value="PAS"/>
    <property type="match status" value="1"/>
</dbReference>
<dbReference type="InterPro" id="IPR013656">
    <property type="entry name" value="PAS_4"/>
</dbReference>
<dbReference type="PANTHER" id="PTHR32071">
    <property type="entry name" value="TRANSCRIPTIONAL REGULATORY PROTEIN"/>
    <property type="match status" value="1"/>
</dbReference>
<evidence type="ECO:0000313" key="11">
    <source>
        <dbReference type="Proteomes" id="UP000544872"/>
    </source>
</evidence>
<evidence type="ECO:0000256" key="4">
    <source>
        <dbReference type="ARBA" id="ARBA00023015"/>
    </source>
</evidence>
<dbReference type="PROSITE" id="PS50045">
    <property type="entry name" value="SIGMA54_INTERACT_4"/>
    <property type="match status" value="1"/>
</dbReference>
<dbReference type="CDD" id="cd00130">
    <property type="entry name" value="PAS"/>
    <property type="match status" value="1"/>
</dbReference>
<dbReference type="SMART" id="SM00382">
    <property type="entry name" value="AAA"/>
    <property type="match status" value="1"/>
</dbReference>
<keyword evidence="7" id="KW-0804">Transcription</keyword>
<dbReference type="Gene3D" id="3.40.50.300">
    <property type="entry name" value="P-loop containing nucleotide triphosphate hydrolases"/>
    <property type="match status" value="1"/>
</dbReference>
<dbReference type="InterPro" id="IPR058031">
    <property type="entry name" value="AAA_lid_NorR"/>
</dbReference>
<keyword evidence="5" id="KW-0238">DNA-binding</keyword>
<evidence type="ECO:0000256" key="3">
    <source>
        <dbReference type="ARBA" id="ARBA00023012"/>
    </source>
</evidence>
<dbReference type="InterPro" id="IPR009057">
    <property type="entry name" value="Homeodomain-like_sf"/>
</dbReference>
<evidence type="ECO:0000259" key="8">
    <source>
        <dbReference type="PROSITE" id="PS50045"/>
    </source>
</evidence>
<dbReference type="PROSITE" id="PS00688">
    <property type="entry name" value="SIGMA54_INTERACT_3"/>
    <property type="match status" value="1"/>
</dbReference>
<comment type="caution">
    <text evidence="10">The sequence shown here is derived from an EMBL/GenBank/DDBJ whole genome shotgun (WGS) entry which is preliminary data.</text>
</comment>
<dbReference type="GO" id="GO:0005524">
    <property type="term" value="F:ATP binding"/>
    <property type="evidence" value="ECO:0007669"/>
    <property type="project" value="UniProtKB-KW"/>
</dbReference>
<dbReference type="SUPFAM" id="SSF46689">
    <property type="entry name" value="Homeodomain-like"/>
    <property type="match status" value="1"/>
</dbReference>
<dbReference type="PROSITE" id="PS00675">
    <property type="entry name" value="SIGMA54_INTERACT_1"/>
    <property type="match status" value="1"/>
</dbReference>
<dbReference type="SUPFAM" id="SSF52540">
    <property type="entry name" value="P-loop containing nucleoside triphosphate hydrolases"/>
    <property type="match status" value="1"/>
</dbReference>
<dbReference type="Pfam" id="PF08448">
    <property type="entry name" value="PAS_4"/>
    <property type="match status" value="1"/>
</dbReference>
<dbReference type="PROSITE" id="PS00676">
    <property type="entry name" value="SIGMA54_INTERACT_2"/>
    <property type="match status" value="1"/>
</dbReference>
<keyword evidence="4" id="KW-0805">Transcription regulation</keyword>
<dbReference type="InterPro" id="IPR025662">
    <property type="entry name" value="Sigma_54_int_dom_ATP-bd_1"/>
</dbReference>
<sequence>MTEAEVRRYAARALSELFDSLYEGAFAVDTGGRVTWMNHKFKALIGWNGTEAIEGQPIDEVLPHSQMSRVLETGRADLLDIIPLGRRQLTVSRLPLLQEDGRLIGAMGVILYDRLNSLRPLVDRFQTLQSDLDTARRELARSRAAKYSLAMYAGASEAVRTLKLKARRAAERDAPVLITGETGVGKELLAHGIHAASARAGKPMVRINVSAIPEGLLEAELFGAAPGAYTGADRKGREGKVRLADGGTLFLDEIGDMPVPLQTKLLRVLQEQEIEPLGANTVIPVDVRVISATSRDLKAMVEAGQFRADLYYRLNVLPLHAPPLRDRREDLPLLCDTLLEDIATRSGGPPRTVSVAGLERLAAHGWPGNVRELRNVLEQAVAGSDAEVLDLADFTGLLPERPPAAVPSAPLRPATEAVSGVGAVRPLRDVLAAAEQEAIRAALTAAGGVRSQAARLLGISRAQFYEKLAAHGLSD</sequence>
<dbReference type="AlphaFoldDB" id="A0A7X0DNT2"/>
<dbReference type="Pfam" id="PF00158">
    <property type="entry name" value="Sigma54_activat"/>
    <property type="match status" value="1"/>
</dbReference>
<proteinExistence type="predicted"/>
<evidence type="ECO:0000256" key="1">
    <source>
        <dbReference type="ARBA" id="ARBA00022741"/>
    </source>
</evidence>
<protein>
    <submittedName>
        <fullName evidence="10">Transcriptional regulator with PAS, ATPase and Fis domain</fullName>
    </submittedName>
</protein>
<feature type="domain" description="PAS" evidence="9">
    <location>
        <begin position="10"/>
        <end position="62"/>
    </location>
</feature>
<gene>
    <name evidence="10" type="ORF">FHS48_003902</name>
</gene>
<evidence type="ECO:0000256" key="5">
    <source>
        <dbReference type="ARBA" id="ARBA00023125"/>
    </source>
</evidence>
<dbReference type="Proteomes" id="UP000544872">
    <property type="component" value="Unassembled WGS sequence"/>
</dbReference>
<keyword evidence="3" id="KW-0902">Two-component regulatory system</keyword>
<evidence type="ECO:0000313" key="10">
    <source>
        <dbReference type="EMBL" id="MBB6212446.1"/>
    </source>
</evidence>
<dbReference type="InterPro" id="IPR025943">
    <property type="entry name" value="Sigma_54_int_dom_ATP-bd_2"/>
</dbReference>
<feature type="domain" description="Sigma-54 factor interaction" evidence="8">
    <location>
        <begin position="152"/>
        <end position="382"/>
    </location>
</feature>
<dbReference type="SUPFAM" id="SSF55785">
    <property type="entry name" value="PYP-like sensor domain (PAS domain)"/>
    <property type="match status" value="1"/>
</dbReference>
<dbReference type="InterPro" id="IPR025944">
    <property type="entry name" value="Sigma_54_int_dom_CS"/>
</dbReference>
<dbReference type="InterPro" id="IPR003593">
    <property type="entry name" value="AAA+_ATPase"/>
</dbReference>
<dbReference type="PRINTS" id="PR01590">
    <property type="entry name" value="HTHFIS"/>
</dbReference>
<dbReference type="InterPro" id="IPR035965">
    <property type="entry name" value="PAS-like_dom_sf"/>
</dbReference>
<keyword evidence="2" id="KW-0067">ATP-binding</keyword>
<dbReference type="FunFam" id="3.40.50.300:FF:000006">
    <property type="entry name" value="DNA-binding transcriptional regulator NtrC"/>
    <property type="match status" value="1"/>
</dbReference>
<dbReference type="Pfam" id="PF02954">
    <property type="entry name" value="HTH_8"/>
    <property type="match status" value="1"/>
</dbReference>
<dbReference type="InterPro" id="IPR027417">
    <property type="entry name" value="P-loop_NTPase"/>
</dbReference>
<dbReference type="PROSITE" id="PS50112">
    <property type="entry name" value="PAS"/>
    <property type="match status" value="1"/>
</dbReference>
<dbReference type="InterPro" id="IPR000014">
    <property type="entry name" value="PAS"/>
</dbReference>
<dbReference type="InterPro" id="IPR002197">
    <property type="entry name" value="HTH_Fis"/>
</dbReference>
<keyword evidence="1" id="KW-0547">Nucleotide-binding</keyword>
<dbReference type="CDD" id="cd00009">
    <property type="entry name" value="AAA"/>
    <property type="match status" value="1"/>
</dbReference>
<dbReference type="PANTHER" id="PTHR32071:SF99">
    <property type="entry name" value="TRANSCRIPTIONAL REGULATORY PROTEIN"/>
    <property type="match status" value="1"/>
</dbReference>
<evidence type="ECO:0000256" key="6">
    <source>
        <dbReference type="ARBA" id="ARBA00023159"/>
    </source>
</evidence>
<evidence type="ECO:0000259" key="9">
    <source>
        <dbReference type="PROSITE" id="PS50112"/>
    </source>
</evidence>
<dbReference type="Pfam" id="PF25601">
    <property type="entry name" value="AAA_lid_14"/>
    <property type="match status" value="1"/>
</dbReference>
<dbReference type="GO" id="GO:0043565">
    <property type="term" value="F:sequence-specific DNA binding"/>
    <property type="evidence" value="ECO:0007669"/>
    <property type="project" value="InterPro"/>
</dbReference>
<dbReference type="InterPro" id="IPR002078">
    <property type="entry name" value="Sigma_54_int"/>
</dbReference>
<reference evidence="10 11" key="1">
    <citation type="submission" date="2020-08" db="EMBL/GenBank/DDBJ databases">
        <title>Genomic Encyclopedia of Type Strains, Phase IV (KMG-IV): sequencing the most valuable type-strain genomes for metagenomic binning, comparative biology and taxonomic classification.</title>
        <authorList>
            <person name="Goeker M."/>
        </authorList>
    </citation>
    <scope>NUCLEOTIDE SEQUENCE [LARGE SCALE GENOMIC DNA]</scope>
    <source>
        <strain evidence="10 11">DSM 11590</strain>
    </source>
</reference>
<name>A0A7X0DNT2_NOVIT</name>